<keyword evidence="17" id="KW-1185">Reference proteome</keyword>
<evidence type="ECO:0000256" key="11">
    <source>
        <dbReference type="ARBA" id="ARBA00049080"/>
    </source>
</evidence>
<evidence type="ECO:0000256" key="12">
    <source>
        <dbReference type="ARBA" id="ARBA00049396"/>
    </source>
</evidence>
<dbReference type="InterPro" id="IPR022663">
    <property type="entry name" value="DapB_C"/>
</dbReference>
<evidence type="ECO:0000256" key="5">
    <source>
        <dbReference type="ARBA" id="ARBA00022915"/>
    </source>
</evidence>
<evidence type="ECO:0000256" key="13">
    <source>
        <dbReference type="HAMAP-Rule" id="MF_00102"/>
    </source>
</evidence>
<dbReference type="InterPro" id="IPR000846">
    <property type="entry name" value="DapB_N"/>
</dbReference>
<dbReference type="PANTHER" id="PTHR20836">
    <property type="entry name" value="DIHYDRODIPICOLINATE REDUCTASE"/>
    <property type="match status" value="1"/>
</dbReference>
<evidence type="ECO:0000256" key="1">
    <source>
        <dbReference type="ARBA" id="ARBA00006642"/>
    </source>
</evidence>
<dbReference type="Pfam" id="PF01113">
    <property type="entry name" value="DapB_N"/>
    <property type="match status" value="1"/>
</dbReference>
<dbReference type="InterPro" id="IPR022664">
    <property type="entry name" value="DapB_N_CS"/>
</dbReference>
<accession>A0A0B2K3A3</accession>
<dbReference type="NCBIfam" id="TIGR00036">
    <property type="entry name" value="dapB"/>
    <property type="match status" value="1"/>
</dbReference>
<proteinExistence type="inferred from homology"/>
<evidence type="ECO:0000313" key="17">
    <source>
        <dbReference type="Proteomes" id="UP000030993"/>
    </source>
</evidence>
<dbReference type="PANTHER" id="PTHR20836:SF0">
    <property type="entry name" value="4-HYDROXY-TETRAHYDRODIPICOLINATE REDUCTASE 1, CHLOROPLASTIC-RELATED"/>
    <property type="match status" value="1"/>
</dbReference>
<dbReference type="RefSeq" id="WP_039205607.1">
    <property type="nucleotide sequence ID" value="NZ_CAMKSO010000009.1"/>
</dbReference>
<comment type="catalytic activity">
    <reaction evidence="12 13">
        <text>(S)-2,3,4,5-tetrahydrodipicolinate + NAD(+) + H2O = (2S,4S)-4-hydroxy-2,3,4,5-tetrahydrodipicolinate + NADH + H(+)</text>
        <dbReference type="Rhea" id="RHEA:35323"/>
        <dbReference type="ChEBI" id="CHEBI:15377"/>
        <dbReference type="ChEBI" id="CHEBI:15378"/>
        <dbReference type="ChEBI" id="CHEBI:16845"/>
        <dbReference type="ChEBI" id="CHEBI:57540"/>
        <dbReference type="ChEBI" id="CHEBI:57945"/>
        <dbReference type="ChEBI" id="CHEBI:67139"/>
        <dbReference type="EC" id="1.17.1.8"/>
    </reaction>
</comment>
<dbReference type="FunFam" id="3.30.360.10:FF:000009">
    <property type="entry name" value="4-hydroxy-tetrahydrodipicolinate reductase"/>
    <property type="match status" value="1"/>
</dbReference>
<feature type="binding site" evidence="13">
    <location>
        <begin position="96"/>
        <end position="98"/>
    </location>
    <ligand>
        <name>NAD(+)</name>
        <dbReference type="ChEBI" id="CHEBI:57540"/>
    </ligand>
</feature>
<feature type="active site" description="Proton donor" evidence="13">
    <location>
        <position position="156"/>
    </location>
</feature>
<dbReference type="GO" id="GO:0051287">
    <property type="term" value="F:NAD binding"/>
    <property type="evidence" value="ECO:0007669"/>
    <property type="project" value="UniProtKB-UniRule"/>
</dbReference>
<dbReference type="InterPro" id="IPR023940">
    <property type="entry name" value="DHDPR_bac"/>
</dbReference>
<feature type="domain" description="Dihydrodipicolinate reductase N-terminal" evidence="14">
    <location>
        <begin position="2"/>
        <end position="125"/>
    </location>
</feature>
<dbReference type="GO" id="GO:0008839">
    <property type="term" value="F:4-hydroxy-tetrahydrodipicolinate reductase"/>
    <property type="evidence" value="ECO:0007669"/>
    <property type="project" value="UniProtKB-UniRule"/>
</dbReference>
<comment type="pathway">
    <text evidence="9 13">Amino-acid biosynthesis; L-lysine biosynthesis via DAP pathway; (S)-tetrahydrodipicolinate from L-aspartate: step 4/4.</text>
</comment>
<dbReference type="GO" id="GO:0016726">
    <property type="term" value="F:oxidoreductase activity, acting on CH or CH2 groups, NAD or NADP as acceptor"/>
    <property type="evidence" value="ECO:0007669"/>
    <property type="project" value="UniProtKB-UniRule"/>
</dbReference>
<feature type="binding site" evidence="13">
    <location>
        <position position="34"/>
    </location>
    <ligand>
        <name>NAD(+)</name>
        <dbReference type="ChEBI" id="CHEBI:57540"/>
    </ligand>
</feature>
<feature type="binding site" evidence="13">
    <location>
        <position position="153"/>
    </location>
    <ligand>
        <name>(S)-2,3,4,5-tetrahydrodipicolinate</name>
        <dbReference type="ChEBI" id="CHEBI:16845"/>
    </ligand>
</feature>
<dbReference type="CDD" id="cd02274">
    <property type="entry name" value="DHDPR_N"/>
    <property type="match status" value="1"/>
</dbReference>
<dbReference type="EC" id="1.17.1.8" evidence="10 13"/>
<dbReference type="Gene3D" id="3.30.360.10">
    <property type="entry name" value="Dihydrodipicolinate Reductase, domain 2"/>
    <property type="match status" value="1"/>
</dbReference>
<dbReference type="GO" id="GO:0050661">
    <property type="term" value="F:NADP binding"/>
    <property type="evidence" value="ECO:0007669"/>
    <property type="project" value="UniProtKB-UniRule"/>
</dbReference>
<dbReference type="PIRSF" id="PIRSF000161">
    <property type="entry name" value="DHPR"/>
    <property type="match status" value="1"/>
</dbReference>
<evidence type="ECO:0000256" key="7">
    <source>
        <dbReference type="ARBA" id="ARBA00023027"/>
    </source>
</evidence>
<dbReference type="GO" id="GO:0019877">
    <property type="term" value="P:diaminopimelate biosynthetic process"/>
    <property type="evidence" value="ECO:0007669"/>
    <property type="project" value="UniProtKB-UniRule"/>
</dbReference>
<keyword evidence="4 13" id="KW-0521">NADP</keyword>
<feature type="domain" description="Dihydrodipicolinate reductase C-terminal" evidence="15">
    <location>
        <begin position="128"/>
        <end position="261"/>
    </location>
</feature>
<dbReference type="EMBL" id="JSCE01000002">
    <property type="protein sequence ID" value="KHM53221.1"/>
    <property type="molecule type" value="Genomic_DNA"/>
</dbReference>
<evidence type="ECO:0000259" key="15">
    <source>
        <dbReference type="Pfam" id="PF05173"/>
    </source>
</evidence>
<evidence type="ECO:0000313" key="16">
    <source>
        <dbReference type="EMBL" id="KHM53221.1"/>
    </source>
</evidence>
<evidence type="ECO:0000256" key="2">
    <source>
        <dbReference type="ARBA" id="ARBA00022490"/>
    </source>
</evidence>
<keyword evidence="7 13" id="KW-0520">NAD</keyword>
<feature type="binding site" evidence="13">
    <location>
        <begin position="162"/>
        <end position="163"/>
    </location>
    <ligand>
        <name>(S)-2,3,4,5-tetrahydrodipicolinate</name>
        <dbReference type="ChEBI" id="CHEBI:16845"/>
    </ligand>
</feature>
<gene>
    <name evidence="13" type="primary">dapB</name>
    <name evidence="16" type="ORF">NZ47_00190</name>
</gene>
<organism evidence="16 17">
    <name type="scientific">Anaerovibrio lipolyticus</name>
    <dbReference type="NCBI Taxonomy" id="82374"/>
    <lineage>
        <taxon>Bacteria</taxon>
        <taxon>Bacillati</taxon>
        <taxon>Bacillota</taxon>
        <taxon>Negativicutes</taxon>
        <taxon>Selenomonadales</taxon>
        <taxon>Selenomonadaceae</taxon>
        <taxon>Anaerovibrio</taxon>
    </lineage>
</organism>
<dbReference type="SUPFAM" id="SSF51735">
    <property type="entry name" value="NAD(P)-binding Rossmann-fold domains"/>
    <property type="match status" value="1"/>
</dbReference>
<keyword evidence="8 13" id="KW-0457">Lysine biosynthesis</keyword>
<feature type="active site" description="Proton donor/acceptor" evidence="13">
    <location>
        <position position="152"/>
    </location>
</feature>
<evidence type="ECO:0000256" key="9">
    <source>
        <dbReference type="ARBA" id="ARBA00037922"/>
    </source>
</evidence>
<dbReference type="PROSITE" id="PS01298">
    <property type="entry name" value="DAPB"/>
    <property type="match status" value="1"/>
</dbReference>
<dbReference type="InterPro" id="IPR036291">
    <property type="entry name" value="NAD(P)-bd_dom_sf"/>
</dbReference>
<feature type="binding site" evidence="13">
    <location>
        <begin position="122"/>
        <end position="125"/>
    </location>
    <ligand>
        <name>NAD(+)</name>
        <dbReference type="ChEBI" id="CHEBI:57540"/>
    </ligand>
</feature>
<comment type="catalytic activity">
    <reaction evidence="11 13">
        <text>(S)-2,3,4,5-tetrahydrodipicolinate + NADP(+) + H2O = (2S,4S)-4-hydroxy-2,3,4,5-tetrahydrodipicolinate + NADPH + H(+)</text>
        <dbReference type="Rhea" id="RHEA:35331"/>
        <dbReference type="ChEBI" id="CHEBI:15377"/>
        <dbReference type="ChEBI" id="CHEBI:15378"/>
        <dbReference type="ChEBI" id="CHEBI:16845"/>
        <dbReference type="ChEBI" id="CHEBI:57783"/>
        <dbReference type="ChEBI" id="CHEBI:58349"/>
        <dbReference type="ChEBI" id="CHEBI:67139"/>
        <dbReference type="EC" id="1.17.1.8"/>
    </reaction>
</comment>
<dbReference type="GO" id="GO:0009089">
    <property type="term" value="P:lysine biosynthetic process via diaminopimelate"/>
    <property type="evidence" value="ECO:0007669"/>
    <property type="project" value="UniProtKB-UniRule"/>
</dbReference>
<dbReference type="HAMAP" id="MF_00102">
    <property type="entry name" value="DapB"/>
    <property type="match status" value="1"/>
</dbReference>
<evidence type="ECO:0000259" key="14">
    <source>
        <dbReference type="Pfam" id="PF01113"/>
    </source>
</evidence>
<protein>
    <recommendedName>
        <fullName evidence="10 13">4-hydroxy-tetrahydrodipicolinate reductase</fullName>
        <shortName evidence="13">HTPA reductase</shortName>
        <ecNumber evidence="10 13">1.17.1.8</ecNumber>
    </recommendedName>
</protein>
<dbReference type="Pfam" id="PF05173">
    <property type="entry name" value="DapB_C"/>
    <property type="match status" value="1"/>
</dbReference>
<evidence type="ECO:0000256" key="3">
    <source>
        <dbReference type="ARBA" id="ARBA00022605"/>
    </source>
</evidence>
<feature type="binding site" evidence="13">
    <location>
        <begin position="8"/>
        <end position="13"/>
    </location>
    <ligand>
        <name>NAD(+)</name>
        <dbReference type="ChEBI" id="CHEBI:57540"/>
    </ligand>
</feature>
<reference evidence="16 17" key="1">
    <citation type="journal article" date="2013" name="PLoS ONE">
        <title>Identification and characterization of three novel lipases belonging to families II and V from Anaerovibrio lipolyticus 5ST.</title>
        <authorList>
            <person name="Prive F."/>
            <person name="Kaderbhai N.N."/>
            <person name="Girdwood S."/>
            <person name="Worgan H.J."/>
            <person name="Pinloche E."/>
            <person name="Scollan N.D."/>
            <person name="Huws S.A."/>
            <person name="Newbold C.J."/>
        </authorList>
    </citation>
    <scope>NUCLEOTIDE SEQUENCE [LARGE SCALE GENOMIC DNA]</scope>
    <source>
        <strain evidence="16 17">5S</strain>
    </source>
</reference>
<dbReference type="Gene3D" id="3.40.50.720">
    <property type="entry name" value="NAD(P)-binding Rossmann-like Domain"/>
    <property type="match status" value="1"/>
</dbReference>
<keyword evidence="2 13" id="KW-0963">Cytoplasm</keyword>
<dbReference type="UniPathway" id="UPA00034">
    <property type="reaction ID" value="UER00018"/>
</dbReference>
<sequence length="263" mass="27944">MIKVLVNGAYGRMGQAVVKAVLEDKDLDLVGAVDIVGEGDAGETVGLPKCGVSFTRDLQTTIDSVKPQVMVDFTIPDVVFGSAQVALKNKVAPVIGTTGLSDDQKQELAKLAEANDTPVFIAPNFAIGAVLMMQMAKQAAKYMPEVEIIELHHDKKLDAPSGTALQTAALISEVRKAHVQGNPNEKEKVAGARGADVDGMHIHSVRLPGYVAHQEVIFGGLGQTLTIRHDSLNRESFMPGVCLAAKSILGHKGLIIGLDKFMD</sequence>
<keyword evidence="5 13" id="KW-0220">Diaminopimelate biosynthesis</keyword>
<comment type="caution">
    <text evidence="16">The sequence shown here is derived from an EMBL/GenBank/DDBJ whole genome shotgun (WGS) entry which is preliminary data.</text>
</comment>
<dbReference type="STRING" id="82374.NZ47_00190"/>
<evidence type="ECO:0000256" key="6">
    <source>
        <dbReference type="ARBA" id="ARBA00023002"/>
    </source>
</evidence>
<evidence type="ECO:0000256" key="4">
    <source>
        <dbReference type="ARBA" id="ARBA00022857"/>
    </source>
</evidence>
<keyword evidence="6 13" id="KW-0560">Oxidoreductase</keyword>
<name>A0A0B2K3A3_9FIRM</name>
<comment type="subunit">
    <text evidence="13">Homotetramer.</text>
</comment>
<evidence type="ECO:0000256" key="8">
    <source>
        <dbReference type="ARBA" id="ARBA00023154"/>
    </source>
</evidence>
<comment type="similarity">
    <text evidence="1 13">Belongs to the DapB family.</text>
</comment>
<keyword evidence="3 13" id="KW-0028">Amino-acid biosynthesis</keyword>
<comment type="function">
    <text evidence="13">Catalyzes the conversion of 4-hydroxy-tetrahydrodipicolinate (HTPA) to tetrahydrodipicolinate.</text>
</comment>
<comment type="subcellular location">
    <subcellularLocation>
        <location evidence="13">Cytoplasm</location>
    </subcellularLocation>
</comment>
<dbReference type="eggNOG" id="COG0289">
    <property type="taxonomic scope" value="Bacteria"/>
</dbReference>
<comment type="caution">
    <text evidence="13">Lacks conserved residue(s) required for the propagation of feature annotation.</text>
</comment>
<dbReference type="SUPFAM" id="SSF55347">
    <property type="entry name" value="Glyceraldehyde-3-phosphate dehydrogenase-like, C-terminal domain"/>
    <property type="match status" value="1"/>
</dbReference>
<dbReference type="Proteomes" id="UP000030993">
    <property type="component" value="Unassembled WGS sequence"/>
</dbReference>
<dbReference type="AlphaFoldDB" id="A0A0B2K3A3"/>
<comment type="caution">
    <text evidence="13">Was originally thought to be a dihydrodipicolinate reductase (DHDPR), catalyzing the conversion of dihydrodipicolinate to tetrahydrodipicolinate. However, it was shown in E.coli that the substrate of the enzymatic reaction is not dihydrodipicolinate (DHDP) but in fact (2S,4S)-4-hydroxy-2,3,4,5-tetrahydrodipicolinic acid (HTPA), the product released by the DapA-catalyzed reaction.</text>
</comment>
<dbReference type="GO" id="GO:0005829">
    <property type="term" value="C:cytosol"/>
    <property type="evidence" value="ECO:0007669"/>
    <property type="project" value="TreeGrafter"/>
</dbReference>
<evidence type="ECO:0000256" key="10">
    <source>
        <dbReference type="ARBA" id="ARBA00038983"/>
    </source>
</evidence>